<reference evidence="6 7" key="1">
    <citation type="journal article" date="2023" name="G3 (Bethesda)">
        <title>A chromosome-level genome assembly of Zasmidium syzygii isolated from banana leaves.</title>
        <authorList>
            <person name="van Westerhoven A.C."/>
            <person name="Mehrabi R."/>
            <person name="Talebi R."/>
            <person name="Steentjes M.B.F."/>
            <person name="Corcolon B."/>
            <person name="Chong P.A."/>
            <person name="Kema G.H.J."/>
            <person name="Seidl M.F."/>
        </authorList>
    </citation>
    <scope>NUCLEOTIDE SEQUENCE [LARGE SCALE GENOMIC DNA]</scope>
    <source>
        <strain evidence="6 7">P124</strain>
    </source>
</reference>
<dbReference type="PRINTS" id="PR00092">
    <property type="entry name" value="TYROSINASE"/>
</dbReference>
<feature type="region of interest" description="Disordered" evidence="2">
    <location>
        <begin position="74"/>
        <end position="102"/>
    </location>
</feature>
<dbReference type="SUPFAM" id="SSF48056">
    <property type="entry name" value="Di-copper centre-containing domain"/>
    <property type="match status" value="1"/>
</dbReference>
<accession>A0ABR0EHV5</accession>
<dbReference type="InterPro" id="IPR002227">
    <property type="entry name" value="Tyrosinase_Cu-bd"/>
</dbReference>
<evidence type="ECO:0000256" key="3">
    <source>
        <dbReference type="SAM" id="Phobius"/>
    </source>
</evidence>
<feature type="domain" description="Tyrosinase copper-binding" evidence="4">
    <location>
        <begin position="151"/>
        <end position="168"/>
    </location>
</feature>
<protein>
    <recommendedName>
        <fullName evidence="4 5">Tyrosinase copper-binding domain-containing protein</fullName>
    </recommendedName>
</protein>
<dbReference type="PROSITE" id="PS00498">
    <property type="entry name" value="TYROSINASE_2"/>
    <property type="match status" value="1"/>
</dbReference>
<dbReference type="Pfam" id="PF00264">
    <property type="entry name" value="Tyrosinase"/>
    <property type="match status" value="1"/>
</dbReference>
<feature type="domain" description="Tyrosinase copper-binding" evidence="5">
    <location>
        <begin position="310"/>
        <end position="321"/>
    </location>
</feature>
<evidence type="ECO:0000313" key="7">
    <source>
        <dbReference type="Proteomes" id="UP001305779"/>
    </source>
</evidence>
<dbReference type="EMBL" id="JAXOVC010000005">
    <property type="protein sequence ID" value="KAK4501057.1"/>
    <property type="molecule type" value="Genomic_DNA"/>
</dbReference>
<keyword evidence="1" id="KW-0479">Metal-binding</keyword>
<sequence>MLGSRMWPVKDRQKYTAVAREDEEGSGGEVVSKELSEQRRSRVWACKIGAGITISVVVILLAGFFATKTGSLQTANSVERPPTEQPHTPAPSDTGCPSRREWRTLSNPDKQAYISAVLCLLNSTSTLAPNTNHTAYDDFPWIHSHVGYATHNSAPFLPWHRYFLHVYETALRDKCGYTGGLVYWDWTLDSEALEHSPVFDPETGFGGDGEVGGEITVGRSGRCVVDGPFAGTQVDFYDVKHQPHCLSRGFRDLEGNLGHMDGKDISPDSIEAVLSIEGYEDFVAAMESKVHDAIPFGIAGDFETFTAPYDPIFFLHHTQLDRLWWLWQQRQPERGLESYSGHKGRHTIEMASLDDDLHYKGLAPDVKVRDVMDVEGELLCYRY</sequence>
<organism evidence="6 7">
    <name type="scientific">Zasmidium cellare</name>
    <name type="common">Wine cellar mold</name>
    <name type="synonym">Racodium cellare</name>
    <dbReference type="NCBI Taxonomy" id="395010"/>
    <lineage>
        <taxon>Eukaryota</taxon>
        <taxon>Fungi</taxon>
        <taxon>Dikarya</taxon>
        <taxon>Ascomycota</taxon>
        <taxon>Pezizomycotina</taxon>
        <taxon>Dothideomycetes</taxon>
        <taxon>Dothideomycetidae</taxon>
        <taxon>Mycosphaerellales</taxon>
        <taxon>Mycosphaerellaceae</taxon>
        <taxon>Zasmidium</taxon>
    </lineage>
</organism>
<proteinExistence type="predicted"/>
<evidence type="ECO:0000256" key="2">
    <source>
        <dbReference type="SAM" id="MobiDB-lite"/>
    </source>
</evidence>
<dbReference type="PANTHER" id="PTHR11474:SF127">
    <property type="entry name" value="TYROSINASE COPPER-BINDING DOMAIN-CONTAINING PROTEIN"/>
    <property type="match status" value="1"/>
</dbReference>
<feature type="transmembrane region" description="Helical" evidence="3">
    <location>
        <begin position="43"/>
        <end position="66"/>
    </location>
</feature>
<dbReference type="InterPro" id="IPR050316">
    <property type="entry name" value="Tyrosinase/Hemocyanin"/>
</dbReference>
<dbReference type="Gene3D" id="1.10.1280.10">
    <property type="entry name" value="Di-copper center containing domain from catechol oxidase"/>
    <property type="match status" value="1"/>
</dbReference>
<keyword evidence="3" id="KW-0812">Transmembrane</keyword>
<evidence type="ECO:0000259" key="5">
    <source>
        <dbReference type="PROSITE" id="PS00498"/>
    </source>
</evidence>
<dbReference type="PROSITE" id="PS00497">
    <property type="entry name" value="TYROSINASE_1"/>
    <property type="match status" value="1"/>
</dbReference>
<gene>
    <name evidence="6" type="ORF">PRZ48_006863</name>
</gene>
<keyword evidence="7" id="KW-1185">Reference proteome</keyword>
<evidence type="ECO:0000256" key="1">
    <source>
        <dbReference type="ARBA" id="ARBA00022723"/>
    </source>
</evidence>
<evidence type="ECO:0000259" key="4">
    <source>
        <dbReference type="PROSITE" id="PS00497"/>
    </source>
</evidence>
<dbReference type="InterPro" id="IPR008922">
    <property type="entry name" value="Di-copper_centre_dom_sf"/>
</dbReference>
<dbReference type="PANTHER" id="PTHR11474">
    <property type="entry name" value="TYROSINASE FAMILY MEMBER"/>
    <property type="match status" value="1"/>
</dbReference>
<name>A0ABR0EHV5_ZASCE</name>
<evidence type="ECO:0000313" key="6">
    <source>
        <dbReference type="EMBL" id="KAK4501057.1"/>
    </source>
</evidence>
<keyword evidence="3" id="KW-1133">Transmembrane helix</keyword>
<keyword evidence="3" id="KW-0472">Membrane</keyword>
<comment type="caution">
    <text evidence="6">The sequence shown here is derived from an EMBL/GenBank/DDBJ whole genome shotgun (WGS) entry which is preliminary data.</text>
</comment>
<dbReference type="Proteomes" id="UP001305779">
    <property type="component" value="Unassembled WGS sequence"/>
</dbReference>